<evidence type="ECO:0000313" key="2">
    <source>
        <dbReference type="EMBL" id="CAI2368387.1"/>
    </source>
</evidence>
<feature type="compositionally biased region" description="Basic and acidic residues" evidence="1">
    <location>
        <begin position="264"/>
        <end position="273"/>
    </location>
</feature>
<feature type="compositionally biased region" description="Polar residues" evidence="1">
    <location>
        <begin position="274"/>
        <end position="296"/>
    </location>
</feature>
<accession>A0AAD1UGU7</accession>
<sequence>MAPSKYMSKYGNINDHEYSSRMINKMTTFYSKYKKETLKGRNDKLEIIKPNSKFKSLSPSPLGHFDHSSIMLNFCENETIKKEMFKNIKNKKRINNTIHRYYAQHFQPKRSFKRSKNYSTVDARLNELDTPEFLERNKKKSDVFLMTCTKVSDPKKWRKMSTSSQNQYSNLIDDYKKNESKNMKFNPKFGMMNMMERKKERELQYPEEFGSKLHYKLHKPKYYNLLNKPWSPKPGKSPIIQNLQKLILNGSRRKKNTIKKKQAKQSDLHEKSSDFTNTGTEPKCYTQNPRFGSNSGTHKEIRLSTILLGAPNKLNSFGSFVNSKAIETQEDIIGPKKEVKVVLPNIDLK</sequence>
<name>A0AAD1UGU7_EUPCR</name>
<proteinExistence type="predicted"/>
<protein>
    <submittedName>
        <fullName evidence="2">Uncharacterized protein</fullName>
    </submittedName>
</protein>
<gene>
    <name evidence="2" type="ORF">ECRASSUSDP1_LOCUS9678</name>
</gene>
<evidence type="ECO:0000313" key="3">
    <source>
        <dbReference type="Proteomes" id="UP001295684"/>
    </source>
</evidence>
<dbReference type="Proteomes" id="UP001295684">
    <property type="component" value="Unassembled WGS sequence"/>
</dbReference>
<dbReference type="EMBL" id="CAMPGE010009522">
    <property type="protein sequence ID" value="CAI2368387.1"/>
    <property type="molecule type" value="Genomic_DNA"/>
</dbReference>
<feature type="region of interest" description="Disordered" evidence="1">
    <location>
        <begin position="251"/>
        <end position="296"/>
    </location>
</feature>
<dbReference type="AlphaFoldDB" id="A0AAD1UGU7"/>
<keyword evidence="3" id="KW-1185">Reference proteome</keyword>
<evidence type="ECO:0000256" key="1">
    <source>
        <dbReference type="SAM" id="MobiDB-lite"/>
    </source>
</evidence>
<organism evidence="2 3">
    <name type="scientific">Euplotes crassus</name>
    <dbReference type="NCBI Taxonomy" id="5936"/>
    <lineage>
        <taxon>Eukaryota</taxon>
        <taxon>Sar</taxon>
        <taxon>Alveolata</taxon>
        <taxon>Ciliophora</taxon>
        <taxon>Intramacronucleata</taxon>
        <taxon>Spirotrichea</taxon>
        <taxon>Hypotrichia</taxon>
        <taxon>Euplotida</taxon>
        <taxon>Euplotidae</taxon>
        <taxon>Moneuplotes</taxon>
    </lineage>
</organism>
<reference evidence="2" key="1">
    <citation type="submission" date="2023-07" db="EMBL/GenBank/DDBJ databases">
        <authorList>
            <consortium name="AG Swart"/>
            <person name="Singh M."/>
            <person name="Singh A."/>
            <person name="Seah K."/>
            <person name="Emmerich C."/>
        </authorList>
    </citation>
    <scope>NUCLEOTIDE SEQUENCE</scope>
    <source>
        <strain evidence="2">DP1</strain>
    </source>
</reference>
<feature type="compositionally biased region" description="Basic residues" evidence="1">
    <location>
        <begin position="251"/>
        <end position="263"/>
    </location>
</feature>
<comment type="caution">
    <text evidence="2">The sequence shown here is derived from an EMBL/GenBank/DDBJ whole genome shotgun (WGS) entry which is preliminary data.</text>
</comment>